<dbReference type="EMBL" id="LSCV01000043">
    <property type="protein sequence ID" value="KXB39073.1"/>
    <property type="molecule type" value="Genomic_DNA"/>
</dbReference>
<dbReference type="Proteomes" id="UP000070080">
    <property type="component" value="Unassembled WGS sequence"/>
</dbReference>
<feature type="non-terminal residue" evidence="1">
    <location>
        <position position="1"/>
    </location>
</feature>
<gene>
    <name evidence="1" type="ORF">HMPREF1872_01317</name>
</gene>
<accession>A0A133Y7F9</accession>
<evidence type="ECO:0000313" key="1">
    <source>
        <dbReference type="EMBL" id="KXB39073.1"/>
    </source>
</evidence>
<dbReference type="AlphaFoldDB" id="A0A133Y7F9"/>
<dbReference type="STRING" id="1497955.HMPREF1872_01317"/>
<keyword evidence="2" id="KW-1185">Reference proteome</keyword>
<organism evidence="1 2">
    <name type="scientific">Amygdalobacter nucleatus</name>
    <dbReference type="NCBI Taxonomy" id="3029274"/>
    <lineage>
        <taxon>Bacteria</taxon>
        <taxon>Bacillati</taxon>
        <taxon>Bacillota</taxon>
        <taxon>Clostridia</taxon>
        <taxon>Eubacteriales</taxon>
        <taxon>Oscillospiraceae</taxon>
        <taxon>Amygdalobacter</taxon>
    </lineage>
</organism>
<name>A0A133Y7F9_9FIRM</name>
<evidence type="ECO:0000313" key="2">
    <source>
        <dbReference type="Proteomes" id="UP000070080"/>
    </source>
</evidence>
<sequence length="258" mass="27833">ALLVVPANVKAEGETITVNNNLSADLLLRKKDNSEDTGNKVIEVGKDDNMTFVGTLGVKLIKGQMNCFEQKFLGDGTECDPNTCKENVLLKDNYDKINLEGVESTFKATLTLADGLKFKDKVETTLTGANDLFKITKTDIVGQTATITMELKDKAKYTKYDVLKNDVNAVDDDLKVSLTGVQFADNAVADRAYTVTGTVEGSFSGTAQYSIITKKFVLSWNGKQTDAGKYDDGIAIAVKYAAAPSPSPAPVEPEVEIP</sequence>
<comment type="caution">
    <text evidence="1">The sequence shown here is derived from an EMBL/GenBank/DDBJ whole genome shotgun (WGS) entry which is preliminary data.</text>
</comment>
<feature type="non-terminal residue" evidence="1">
    <location>
        <position position="258"/>
    </location>
</feature>
<dbReference type="RefSeq" id="WP_315574233.1">
    <property type="nucleotide sequence ID" value="NZ_KQ959596.1"/>
</dbReference>
<protein>
    <submittedName>
        <fullName evidence="1">Uncharacterized protein</fullName>
    </submittedName>
</protein>
<proteinExistence type="predicted"/>
<reference evidence="2" key="1">
    <citation type="submission" date="2016-01" db="EMBL/GenBank/DDBJ databases">
        <authorList>
            <person name="Mitreva M."/>
            <person name="Pepin K.H."/>
            <person name="Mihindukulasuriya K.A."/>
            <person name="Fulton R."/>
            <person name="Fronick C."/>
            <person name="O'Laughlin M."/>
            <person name="Miner T."/>
            <person name="Herter B."/>
            <person name="Rosa B.A."/>
            <person name="Cordes M."/>
            <person name="Tomlinson C."/>
            <person name="Wollam A."/>
            <person name="Palsikar V.B."/>
            <person name="Mardis E.R."/>
            <person name="Wilson R.K."/>
        </authorList>
    </citation>
    <scope>NUCLEOTIDE SEQUENCE [LARGE SCALE GENOMIC DNA]</scope>
    <source>
        <strain evidence="2">KA00274</strain>
    </source>
</reference>